<dbReference type="Pfam" id="PF13500">
    <property type="entry name" value="AAA_26"/>
    <property type="match status" value="1"/>
</dbReference>
<dbReference type="InterPro" id="IPR001731">
    <property type="entry name" value="ALAD"/>
</dbReference>
<keyword evidence="18" id="KW-1185">Reference proteome</keyword>
<comment type="caution">
    <text evidence="17">The sequence shown here is derived from an EMBL/GenBank/DDBJ whole genome shotgun (WGS) entry which is preliminary data.</text>
</comment>
<name>A0A4D9CW22_9STRA</name>
<reference evidence="17 18" key="1">
    <citation type="submission" date="2019-01" db="EMBL/GenBank/DDBJ databases">
        <title>Nuclear Genome Assembly of the Microalgal Biofuel strain Nannochloropsis salina CCMP1776.</title>
        <authorList>
            <person name="Hovde B."/>
        </authorList>
    </citation>
    <scope>NUCLEOTIDE SEQUENCE [LARGE SCALE GENOMIC DNA]</scope>
    <source>
        <strain evidence="17 18">CCMP1776</strain>
    </source>
</reference>
<dbReference type="NCBIfam" id="NF006762">
    <property type="entry name" value="PRK09283.1"/>
    <property type="match status" value="1"/>
</dbReference>
<dbReference type="FunFam" id="3.20.20.70:FF:000019">
    <property type="entry name" value="Delta-aminolevulinic acid dehydratase"/>
    <property type="match status" value="1"/>
</dbReference>
<dbReference type="Pfam" id="PF00202">
    <property type="entry name" value="Aminotran_3"/>
    <property type="match status" value="2"/>
</dbReference>
<accession>A0A4D9CW22</accession>
<dbReference type="CDD" id="cd04823">
    <property type="entry name" value="ALAD_PBGS_aspartate_rich"/>
    <property type="match status" value="1"/>
</dbReference>
<protein>
    <recommendedName>
        <fullName evidence="5 14">Delta-aminolevulinic acid dehydratase</fullName>
        <ecNumber evidence="4 14">4.2.1.24</ecNumber>
    </recommendedName>
</protein>
<evidence type="ECO:0000256" key="12">
    <source>
        <dbReference type="ARBA" id="ARBA00025628"/>
    </source>
</evidence>
<dbReference type="Gene3D" id="3.20.20.70">
    <property type="entry name" value="Aldolase class I"/>
    <property type="match status" value="1"/>
</dbReference>
<dbReference type="PRINTS" id="PR00144">
    <property type="entry name" value="DALDHYDRTASE"/>
</dbReference>
<dbReference type="Pfam" id="PF00490">
    <property type="entry name" value="ALAD"/>
    <property type="match status" value="1"/>
</dbReference>
<dbReference type="PANTHER" id="PTHR42684">
    <property type="entry name" value="ADENOSYLMETHIONINE-8-AMINO-7-OXONONANOATE AMINOTRANSFERASE"/>
    <property type="match status" value="1"/>
</dbReference>
<feature type="region of interest" description="Disordered" evidence="16">
    <location>
        <begin position="811"/>
        <end position="858"/>
    </location>
</feature>
<evidence type="ECO:0000256" key="10">
    <source>
        <dbReference type="ARBA" id="ARBA00023239"/>
    </source>
</evidence>
<dbReference type="SUPFAM" id="SSF51569">
    <property type="entry name" value="Aldolase"/>
    <property type="match status" value="1"/>
</dbReference>
<dbReference type="InterPro" id="IPR049704">
    <property type="entry name" value="Aminotrans_3_PPA_site"/>
</dbReference>
<dbReference type="UniPathway" id="UPA00251">
    <property type="reaction ID" value="UER00318"/>
</dbReference>
<dbReference type="OrthoDB" id="1530at2759"/>
<dbReference type="AlphaFoldDB" id="A0A4D9CW22"/>
<dbReference type="InterPro" id="IPR015421">
    <property type="entry name" value="PyrdxlP-dep_Trfase_major"/>
</dbReference>
<comment type="similarity">
    <text evidence="3 15">Belongs to the ALAD family.</text>
</comment>
<dbReference type="PROSITE" id="PS00600">
    <property type="entry name" value="AA_TRANSFER_CLASS_3"/>
    <property type="match status" value="1"/>
</dbReference>
<dbReference type="GO" id="GO:0006782">
    <property type="term" value="P:protoporphyrinogen IX biosynthetic process"/>
    <property type="evidence" value="ECO:0007669"/>
    <property type="project" value="UniProtKB-UniPathway"/>
</dbReference>
<dbReference type="InterPro" id="IPR027417">
    <property type="entry name" value="P-loop_NTPase"/>
</dbReference>
<keyword evidence="6" id="KW-0032">Aminotransferase</keyword>
<comment type="catalytic activity">
    <reaction evidence="13 14">
        <text>2 5-aminolevulinate = porphobilinogen + 2 H2O + H(+)</text>
        <dbReference type="Rhea" id="RHEA:24064"/>
        <dbReference type="ChEBI" id="CHEBI:15377"/>
        <dbReference type="ChEBI" id="CHEBI:15378"/>
        <dbReference type="ChEBI" id="CHEBI:58126"/>
        <dbReference type="ChEBI" id="CHEBI:356416"/>
        <dbReference type="EC" id="4.2.1.24"/>
    </reaction>
</comment>
<dbReference type="InterPro" id="IPR005814">
    <property type="entry name" value="Aminotrans_3"/>
</dbReference>
<proteinExistence type="inferred from homology"/>
<evidence type="ECO:0000256" key="2">
    <source>
        <dbReference type="ARBA" id="ARBA00004694"/>
    </source>
</evidence>
<dbReference type="GO" id="GO:0005524">
    <property type="term" value="F:ATP binding"/>
    <property type="evidence" value="ECO:0007669"/>
    <property type="project" value="InterPro"/>
</dbReference>
<evidence type="ECO:0000256" key="15">
    <source>
        <dbReference type="RuleBase" id="RU004161"/>
    </source>
</evidence>
<evidence type="ECO:0000256" key="6">
    <source>
        <dbReference type="ARBA" id="ARBA00022576"/>
    </source>
</evidence>
<evidence type="ECO:0000313" key="17">
    <source>
        <dbReference type="EMBL" id="TFJ81713.1"/>
    </source>
</evidence>
<dbReference type="CDD" id="cd03109">
    <property type="entry name" value="DTBS"/>
    <property type="match status" value="1"/>
</dbReference>
<keyword evidence="8" id="KW-0663">Pyridoxal phosphate</keyword>
<keyword evidence="9" id="KW-0350">Heme biosynthesis</keyword>
<evidence type="ECO:0000256" key="5">
    <source>
        <dbReference type="ARBA" id="ARBA00020771"/>
    </source>
</evidence>
<dbReference type="GO" id="GO:0000287">
    <property type="term" value="F:magnesium ion binding"/>
    <property type="evidence" value="ECO:0007669"/>
    <property type="project" value="InterPro"/>
</dbReference>
<dbReference type="Gene3D" id="3.90.1150.10">
    <property type="entry name" value="Aspartate Aminotransferase, domain 1"/>
    <property type="match status" value="1"/>
</dbReference>
<dbReference type="GO" id="GO:0004015">
    <property type="term" value="F:adenosylmethionine-8-amino-7-oxononanoate transaminase activity"/>
    <property type="evidence" value="ECO:0007669"/>
    <property type="project" value="TreeGrafter"/>
</dbReference>
<evidence type="ECO:0000256" key="14">
    <source>
        <dbReference type="RuleBase" id="RU000515"/>
    </source>
</evidence>
<evidence type="ECO:0000256" key="3">
    <source>
        <dbReference type="ARBA" id="ARBA00008055"/>
    </source>
</evidence>
<dbReference type="Proteomes" id="UP000355283">
    <property type="component" value="Unassembled WGS sequence"/>
</dbReference>
<dbReference type="GO" id="GO:0004141">
    <property type="term" value="F:dethiobiotin synthase activity"/>
    <property type="evidence" value="ECO:0007669"/>
    <property type="project" value="InterPro"/>
</dbReference>
<comment type="function">
    <text evidence="12">Catalyzes an early step in the biosynthesis of tetrapyrroles. Binds two molecules of 5-aminolevulinate per subunit, each at a distinct site, and catalyzes their condensation to form porphobilinogen.</text>
</comment>
<dbReference type="GO" id="GO:0009102">
    <property type="term" value="P:biotin biosynthetic process"/>
    <property type="evidence" value="ECO:0007669"/>
    <property type="project" value="UniProtKB-UniPathway"/>
</dbReference>
<dbReference type="Gene3D" id="3.40.50.300">
    <property type="entry name" value="P-loop containing nucleotide triphosphate hydrolases"/>
    <property type="match status" value="1"/>
</dbReference>
<feature type="compositionally biased region" description="Polar residues" evidence="16">
    <location>
        <begin position="816"/>
        <end position="826"/>
    </location>
</feature>
<comment type="subunit">
    <text evidence="14">Homooctamer.</text>
</comment>
<evidence type="ECO:0000256" key="13">
    <source>
        <dbReference type="ARBA" id="ARBA00047651"/>
    </source>
</evidence>
<comment type="pathway">
    <text evidence="2">Porphyrin-containing compound metabolism; protoporphyrin-IX biosynthesis; coproporphyrinogen-III from 5-aminolevulinate: step 1/4.</text>
</comment>
<dbReference type="InterPro" id="IPR015424">
    <property type="entry name" value="PyrdxlP-dep_Trfase"/>
</dbReference>
<dbReference type="UniPathway" id="UPA00078"/>
<dbReference type="SUPFAM" id="SSF53383">
    <property type="entry name" value="PLP-dependent transferases"/>
    <property type="match status" value="1"/>
</dbReference>
<comment type="subcellular location">
    <subcellularLocation>
        <location evidence="1">Mitochondrion</location>
    </subcellularLocation>
</comment>
<keyword evidence="10 14" id="KW-0456">Lyase</keyword>
<evidence type="ECO:0000256" key="8">
    <source>
        <dbReference type="ARBA" id="ARBA00022898"/>
    </source>
</evidence>
<evidence type="ECO:0000256" key="1">
    <source>
        <dbReference type="ARBA" id="ARBA00004173"/>
    </source>
</evidence>
<evidence type="ECO:0000313" key="18">
    <source>
        <dbReference type="Proteomes" id="UP000355283"/>
    </source>
</evidence>
<dbReference type="PROSITE" id="PS00169">
    <property type="entry name" value="D_ALA_DEHYDRATASE"/>
    <property type="match status" value="1"/>
</dbReference>
<dbReference type="SUPFAM" id="SSF52540">
    <property type="entry name" value="P-loop containing nucleoside triphosphate hydrolases"/>
    <property type="match status" value="1"/>
</dbReference>
<dbReference type="SMART" id="SM01004">
    <property type="entry name" value="ALAD"/>
    <property type="match status" value="1"/>
</dbReference>
<dbReference type="GO" id="GO:0004655">
    <property type="term" value="F:porphobilinogen synthase activity"/>
    <property type="evidence" value="ECO:0007669"/>
    <property type="project" value="UniProtKB-EC"/>
</dbReference>
<evidence type="ECO:0000256" key="7">
    <source>
        <dbReference type="ARBA" id="ARBA00022679"/>
    </source>
</evidence>
<dbReference type="PANTHER" id="PTHR42684:SF3">
    <property type="entry name" value="ADENOSYLMETHIONINE-8-AMINO-7-OXONONANOATE AMINOTRANSFERASE"/>
    <property type="match status" value="1"/>
</dbReference>
<dbReference type="InterPro" id="IPR030656">
    <property type="entry name" value="ALAD_AS"/>
</dbReference>
<dbReference type="Gene3D" id="3.40.640.10">
    <property type="entry name" value="Type I PLP-dependent aspartate aminotransferase-like (Major domain)"/>
    <property type="match status" value="1"/>
</dbReference>
<dbReference type="InterPro" id="IPR015422">
    <property type="entry name" value="PyrdxlP-dep_Trfase_small"/>
</dbReference>
<dbReference type="HAMAP" id="MF_00336">
    <property type="entry name" value="BioD"/>
    <property type="match status" value="1"/>
</dbReference>
<evidence type="ECO:0000256" key="9">
    <source>
        <dbReference type="ARBA" id="ARBA00023133"/>
    </source>
</evidence>
<keyword evidence="7" id="KW-0808">Transferase</keyword>
<gene>
    <name evidence="17" type="ORF">NSK_006962</name>
</gene>
<sequence length="1188" mass="128769">MCSLTIQVFGANTDVGKTVISAGLLRAASNRPLRRRTTYIKPLQTGKIHDGLFVQRYTSADVSCHTLYSWETPLSPHVAAAKEGKTISSEKLLGLLRTCLQQAQESHTVGGDEGGVRQREGSSVGDLVVVETAGGVLSPGPSPLQTQADLYRPLRLPVLLVGDGRLGGISSTLAAYESLYCRGYEVYAIAVLEVPHYIENAAAVSEYITGTLGHAETPVLSLPHLPEVSSVSFSTGDVDEDVLSGGLDQWYHQHEHVFHHLLDMLIDRERVRIQRLQKMTTQAAQVFWYPFTQHSGLSGTDLHVVDSAYGDNYTLIRKSSEDGDAKEHVPCSRTLIDACASWWTQGLGHGRVDVALAVGAAAGRFGHVIFPGNVHEPALRLAELMLAGPGQGWASRVFFSDNGSTAMEIAVKMALKKNSVDLKYEKGCSKEEFRVEEPNDKISATPLTVVTQRDCYHGDTLGCMDAAAPTIFNTGQHPWYQPRTLSLTVPTFGYVSGHLQVEIPPEIIRAAGQSALQPPDSGQVLKFPGGLATLLDVHAREGSDAAVIYRKAIRAQFIAFERGEEGILSSNTVIPLRGEAGQGRRCRRLGAVLLEPVLMGAAGMVMVDPLFQRILTLEGRAYGLPVVFDEIASGLYRLGCASAAELLGVAPDIACYGKTLTGGYLPMALTLTTEAVFEAFHGTNKSDALLHGHSYTANPLGCAAAVHALKAYAVIHETNIRTSQECCQRKEDFSPNKNKCSSHHNICRYNEDQVAALSNLSGVRRAVALGTVLAVELKEVESSNRKGYSSTASTNIVKDLREAGPALKTAASASSIDTSSVKTDSITGPTTLGPLPPLEGFDGKAGSSPALTTNNQGGVWVPQMARPRRNRKSETLRAMVRENIVLPRNFIYPLFIHEERYETEIPSMPGQKRFSLAGMMAEVAESLQFGVKTFVLFPKVEDRLKTNDGREAYNPAGIVPRAIAMIKDRFPDVTVMTDVALDPYSDQGHDGIVLNGKIINDETIEQLCKQAVCQARAGADIVAPSDMMDGRVGALRRALDSEGFTDVSIMSYTAKYASAYYGPFRDALDSHPGFGDKKTYQQDPANGREALLEAALDAAEGADFLMIKPGMPYLDVILRLKQATNLPIAAYHVSGEYAMLKAAAERGWLNEKDVVLETMTCFKRAGCDIILSYYAKMASKWMIEDGLI</sequence>
<dbReference type="GO" id="GO:0030170">
    <property type="term" value="F:pyridoxal phosphate binding"/>
    <property type="evidence" value="ECO:0007669"/>
    <property type="project" value="InterPro"/>
</dbReference>
<dbReference type="InterPro" id="IPR013785">
    <property type="entry name" value="Aldolase_TIM"/>
</dbReference>
<evidence type="ECO:0000256" key="4">
    <source>
        <dbReference type="ARBA" id="ARBA00012053"/>
    </source>
</evidence>
<evidence type="ECO:0000256" key="11">
    <source>
        <dbReference type="ARBA" id="ARBA00023244"/>
    </source>
</evidence>
<dbReference type="InterPro" id="IPR004472">
    <property type="entry name" value="DTB_synth_BioD"/>
</dbReference>
<dbReference type="EC" id="4.2.1.24" evidence="4 14"/>
<dbReference type="GO" id="GO:0005739">
    <property type="term" value="C:mitochondrion"/>
    <property type="evidence" value="ECO:0007669"/>
    <property type="project" value="UniProtKB-SubCell"/>
</dbReference>
<organism evidence="17 18">
    <name type="scientific">Nannochloropsis salina CCMP1776</name>
    <dbReference type="NCBI Taxonomy" id="1027361"/>
    <lineage>
        <taxon>Eukaryota</taxon>
        <taxon>Sar</taxon>
        <taxon>Stramenopiles</taxon>
        <taxon>Ochrophyta</taxon>
        <taxon>Eustigmatophyceae</taxon>
        <taxon>Eustigmatales</taxon>
        <taxon>Monodopsidaceae</taxon>
        <taxon>Microchloropsis</taxon>
        <taxon>Microchloropsis salina</taxon>
    </lineage>
</organism>
<evidence type="ECO:0000256" key="16">
    <source>
        <dbReference type="SAM" id="MobiDB-lite"/>
    </source>
</evidence>
<dbReference type="EMBL" id="SDOX01000122">
    <property type="protein sequence ID" value="TFJ81713.1"/>
    <property type="molecule type" value="Genomic_DNA"/>
</dbReference>
<keyword evidence="11 14" id="KW-0627">Porphyrin biosynthesis</keyword>